<feature type="domain" description="NADH:quinone oxidoreductase/Mrp antiporter transmembrane" evidence="8">
    <location>
        <begin position="105"/>
        <end position="160"/>
    </location>
</feature>
<evidence type="ECO:0000256" key="4">
    <source>
        <dbReference type="ARBA" id="ARBA00022967"/>
    </source>
</evidence>
<evidence type="ECO:0000256" key="5">
    <source>
        <dbReference type="ARBA" id="ARBA00022989"/>
    </source>
</evidence>
<evidence type="ECO:0000256" key="6">
    <source>
        <dbReference type="ARBA" id="ARBA00023027"/>
    </source>
</evidence>
<keyword evidence="5" id="KW-1133">Transmembrane helix</keyword>
<dbReference type="GO" id="GO:0009536">
    <property type="term" value="C:plastid"/>
    <property type="evidence" value="ECO:0007669"/>
    <property type="project" value="UniProtKB-ARBA"/>
</dbReference>
<dbReference type="PANTHER" id="PTHR22773">
    <property type="entry name" value="NADH DEHYDROGENASE"/>
    <property type="match status" value="1"/>
</dbReference>
<organism evidence="9">
    <name type="scientific">Brassica oleracea</name>
    <name type="common">Wild cabbage</name>
    <dbReference type="NCBI Taxonomy" id="3712"/>
    <lineage>
        <taxon>Eukaryota</taxon>
        <taxon>Viridiplantae</taxon>
        <taxon>Streptophyta</taxon>
        <taxon>Embryophyta</taxon>
        <taxon>Tracheophyta</taxon>
        <taxon>Spermatophyta</taxon>
        <taxon>Magnoliopsida</taxon>
        <taxon>eudicotyledons</taxon>
        <taxon>Gunneridae</taxon>
        <taxon>Pentapetalae</taxon>
        <taxon>rosids</taxon>
        <taxon>malvids</taxon>
        <taxon>Brassicales</taxon>
        <taxon>Brassicaceae</taxon>
        <taxon>Brassiceae</taxon>
        <taxon>Brassica</taxon>
    </lineage>
</organism>
<evidence type="ECO:0000256" key="7">
    <source>
        <dbReference type="ARBA" id="ARBA00023136"/>
    </source>
</evidence>
<evidence type="ECO:0000256" key="3">
    <source>
        <dbReference type="ARBA" id="ARBA00022692"/>
    </source>
</evidence>
<dbReference type="GO" id="GO:0016020">
    <property type="term" value="C:membrane"/>
    <property type="evidence" value="ECO:0007669"/>
    <property type="project" value="UniProtKB-SubCell"/>
</dbReference>
<evidence type="ECO:0000256" key="2">
    <source>
        <dbReference type="ARBA" id="ARBA00022448"/>
    </source>
</evidence>
<evidence type="ECO:0000259" key="8">
    <source>
        <dbReference type="Pfam" id="PF00361"/>
    </source>
</evidence>
<feature type="domain" description="NADH:quinone oxidoreductase/Mrp antiporter transmembrane" evidence="8">
    <location>
        <begin position="1"/>
        <end position="37"/>
    </location>
</feature>
<dbReference type="EMBL" id="LR031905">
    <property type="protein sequence ID" value="VDD65667.1"/>
    <property type="molecule type" value="Genomic_DNA"/>
</dbReference>
<evidence type="ECO:0000313" key="9">
    <source>
        <dbReference type="EMBL" id="VDD65667.1"/>
    </source>
</evidence>
<dbReference type="InterPro" id="IPR001750">
    <property type="entry name" value="ND/Mrp_TM"/>
</dbReference>
<keyword evidence="4" id="KW-1278">Translocase</keyword>
<sequence length="224" mass="26213">MYNSPGISIALIFITVGIGFKLSLAPSHQWTPDVYEGVRRVRNNESLYDKRIHFASLLLRVVPTKDRTNDVYKKDLNSRCRCYIVGSHPSETTSKEVRNPLFDSDSPTPVVAFLSVTSKVAASALATRIFDIPFYFSSNEWHLLLEILAILSMILGESHCYYSNKHETYACIFVHRSNRICNYWNNCWRLKWWICEHDNLYAVLYLHESRNFCLHYIIWSTYRN</sequence>
<comment type="subcellular location">
    <subcellularLocation>
        <location evidence="1">Membrane</location>
        <topology evidence="1">Multi-pass membrane protein</topology>
    </subcellularLocation>
</comment>
<gene>
    <name evidence="9" type="ORF">BOLSC45T60895H</name>
</gene>
<dbReference type="AlphaFoldDB" id="A0A3P6G446"/>
<keyword evidence="2" id="KW-0813">Transport</keyword>
<reference evidence="9" key="1">
    <citation type="submission" date="2018-11" db="EMBL/GenBank/DDBJ databases">
        <authorList>
            <consortium name="Genoscope - CEA"/>
            <person name="William W."/>
        </authorList>
    </citation>
    <scope>NUCLEOTIDE SEQUENCE</scope>
</reference>
<proteinExistence type="predicted"/>
<keyword evidence="7" id="KW-0472">Membrane</keyword>
<evidence type="ECO:0000256" key="1">
    <source>
        <dbReference type="ARBA" id="ARBA00004141"/>
    </source>
</evidence>
<keyword evidence="3" id="KW-0812">Transmembrane</keyword>
<protein>
    <recommendedName>
        <fullName evidence="8">NADH:quinone oxidoreductase/Mrp antiporter transmembrane domain-containing protein</fullName>
    </recommendedName>
</protein>
<name>A0A3P6G446_BRAOL</name>
<dbReference type="Pfam" id="PF00361">
    <property type="entry name" value="Proton_antipo_M"/>
    <property type="match status" value="2"/>
</dbReference>
<accession>A0A3P6G446</accession>
<keyword evidence="6" id="KW-0520">NAD</keyword>